<evidence type="ECO:0000256" key="6">
    <source>
        <dbReference type="ARBA" id="ARBA00022989"/>
    </source>
</evidence>
<keyword evidence="4" id="KW-1003">Cell membrane</keyword>
<evidence type="ECO:0000256" key="7">
    <source>
        <dbReference type="ARBA" id="ARBA00023136"/>
    </source>
</evidence>
<evidence type="ECO:0000313" key="10">
    <source>
        <dbReference type="EMBL" id="MPM83705.1"/>
    </source>
</evidence>
<evidence type="ECO:0000256" key="8">
    <source>
        <dbReference type="SAM" id="Phobius"/>
    </source>
</evidence>
<dbReference type="GO" id="GO:0071978">
    <property type="term" value="P:bacterial-type flagellum-dependent swarming motility"/>
    <property type="evidence" value="ECO:0007669"/>
    <property type="project" value="InterPro"/>
</dbReference>
<comment type="caution">
    <text evidence="10">The sequence shown here is derived from an EMBL/GenBank/DDBJ whole genome shotgun (WGS) entry which is preliminary data.</text>
</comment>
<evidence type="ECO:0000256" key="3">
    <source>
        <dbReference type="ARBA" id="ARBA00022448"/>
    </source>
</evidence>
<dbReference type="Pfam" id="PF01618">
    <property type="entry name" value="MotA_ExbB"/>
    <property type="match status" value="1"/>
</dbReference>
<protein>
    <submittedName>
        <fullName evidence="10">Chemotaxis protein PomA</fullName>
    </submittedName>
</protein>
<accession>A0A645D3G3</accession>
<keyword evidence="3" id="KW-0813">Transport</keyword>
<comment type="similarity">
    <text evidence="2">Belongs to the MotA family.</text>
</comment>
<dbReference type="PANTHER" id="PTHR30433:SF2">
    <property type="entry name" value="MOTILITY PROTEIN A"/>
    <property type="match status" value="1"/>
</dbReference>
<dbReference type="GO" id="GO:0005886">
    <property type="term" value="C:plasma membrane"/>
    <property type="evidence" value="ECO:0007669"/>
    <property type="project" value="UniProtKB-SubCell"/>
</dbReference>
<organism evidence="10">
    <name type="scientific">bioreactor metagenome</name>
    <dbReference type="NCBI Taxonomy" id="1076179"/>
    <lineage>
        <taxon>unclassified sequences</taxon>
        <taxon>metagenomes</taxon>
        <taxon>ecological metagenomes</taxon>
    </lineage>
</organism>
<evidence type="ECO:0000256" key="4">
    <source>
        <dbReference type="ARBA" id="ARBA00022475"/>
    </source>
</evidence>
<dbReference type="InterPro" id="IPR002898">
    <property type="entry name" value="MotA_ExbB_proton_chnl"/>
</dbReference>
<name>A0A645D3G3_9ZZZZ</name>
<keyword evidence="7 8" id="KW-0472">Membrane</keyword>
<dbReference type="PANTHER" id="PTHR30433">
    <property type="entry name" value="CHEMOTAXIS PROTEIN MOTA"/>
    <property type="match status" value="1"/>
</dbReference>
<evidence type="ECO:0000256" key="1">
    <source>
        <dbReference type="ARBA" id="ARBA00004651"/>
    </source>
</evidence>
<evidence type="ECO:0000256" key="2">
    <source>
        <dbReference type="ARBA" id="ARBA00008038"/>
    </source>
</evidence>
<evidence type="ECO:0000259" key="9">
    <source>
        <dbReference type="Pfam" id="PF01618"/>
    </source>
</evidence>
<keyword evidence="6 8" id="KW-1133">Transmembrane helix</keyword>
<dbReference type="GO" id="GO:0006935">
    <property type="term" value="P:chemotaxis"/>
    <property type="evidence" value="ECO:0007669"/>
    <property type="project" value="InterPro"/>
</dbReference>
<keyword evidence="5 8" id="KW-0812">Transmembrane</keyword>
<feature type="domain" description="MotA/TolQ/ExbB proton channel" evidence="9">
    <location>
        <begin position="26"/>
        <end position="144"/>
    </location>
</feature>
<feature type="transmembrane region" description="Helical" evidence="8">
    <location>
        <begin position="108"/>
        <end position="130"/>
    </location>
</feature>
<sequence>MTYIEQLQELAVIARKNGLLALEDKANETKDPFFKEGLMLIVDATTPGKVKEILENDLDYIEERHNEMVEFYEKGAGFAPGFGMIGTLIGLVNMLMSMDPNGGSSELSYNMGVALVTTFYGSLLANVIFLPIAKKLQTRSDEELLCKRIIIDGILSIQAGENPAFLKESLISYLPQHQRSIKDKKGKKSNDDGE</sequence>
<gene>
    <name evidence="10" type="primary">pomA_17</name>
    <name evidence="10" type="ORF">SDC9_130774</name>
</gene>
<dbReference type="EMBL" id="VSSQ01032444">
    <property type="protein sequence ID" value="MPM83705.1"/>
    <property type="molecule type" value="Genomic_DNA"/>
</dbReference>
<comment type="subcellular location">
    <subcellularLocation>
        <location evidence="1">Cell membrane</location>
        <topology evidence="1">Multi-pass membrane protein</topology>
    </subcellularLocation>
</comment>
<dbReference type="AlphaFoldDB" id="A0A645D3G3"/>
<dbReference type="InterPro" id="IPR047055">
    <property type="entry name" value="MotA-like"/>
</dbReference>
<evidence type="ECO:0000256" key="5">
    <source>
        <dbReference type="ARBA" id="ARBA00022692"/>
    </source>
</evidence>
<proteinExistence type="inferred from homology"/>
<dbReference type="InterPro" id="IPR000540">
    <property type="entry name" value="Flag_MotA_CS"/>
</dbReference>
<dbReference type="PROSITE" id="PS01307">
    <property type="entry name" value="MOTA"/>
    <property type="match status" value="1"/>
</dbReference>
<feature type="transmembrane region" description="Helical" evidence="8">
    <location>
        <begin position="76"/>
        <end position="96"/>
    </location>
</feature>
<reference evidence="10" key="1">
    <citation type="submission" date="2019-08" db="EMBL/GenBank/DDBJ databases">
        <authorList>
            <person name="Kucharzyk K."/>
            <person name="Murdoch R.W."/>
            <person name="Higgins S."/>
            <person name="Loffler F."/>
        </authorList>
    </citation>
    <scope>NUCLEOTIDE SEQUENCE</scope>
</reference>